<feature type="signal peptide" evidence="7">
    <location>
        <begin position="1"/>
        <end position="18"/>
    </location>
</feature>
<dbReference type="GO" id="GO:0005549">
    <property type="term" value="F:odorant binding"/>
    <property type="evidence" value="ECO:0007669"/>
    <property type="project" value="InterPro"/>
</dbReference>
<reference evidence="9" key="1">
    <citation type="submission" date="2023-01" db="EMBL/GenBank/DDBJ databases">
        <title>Key to firefly adult light organ development and bioluminescence: homeobox transcription factors regulate luciferase expression and transportation to peroxisome.</title>
        <authorList>
            <person name="Fu X."/>
        </authorList>
    </citation>
    <scope>NUCLEOTIDE SEQUENCE [LARGE SCALE GENOMIC DNA]</scope>
</reference>
<keyword evidence="9" id="KW-1185">Reference proteome</keyword>
<sequence>MKIVIYSIVIGLIGSSLEQTQEEMTKYVNQCIESTKVSPRLVQKALVEGSFVNDQNLKCFLKCLFVSMGDMDETGEMMVDMLKAQAPKHLNDTQVDEIVLKCKQLGGSDACDIAYNVAECIITETTKISPTEN</sequence>
<dbReference type="AlphaFoldDB" id="A0AAN7SR47"/>
<dbReference type="InterPro" id="IPR006170">
    <property type="entry name" value="PBP/GOBP"/>
</dbReference>
<dbReference type="Gene3D" id="1.10.238.20">
    <property type="entry name" value="Pheromone/general odorant binding protein domain"/>
    <property type="match status" value="1"/>
</dbReference>
<dbReference type="SUPFAM" id="SSF47565">
    <property type="entry name" value="Insect pheromone/odorant-binding proteins"/>
    <property type="match status" value="1"/>
</dbReference>
<dbReference type="EMBL" id="JARPUR010000001">
    <property type="protein sequence ID" value="KAK4885853.1"/>
    <property type="molecule type" value="Genomic_DNA"/>
</dbReference>
<keyword evidence="3" id="KW-0964">Secreted</keyword>
<evidence type="ECO:0000256" key="5">
    <source>
        <dbReference type="ARBA" id="ARBA00023180"/>
    </source>
</evidence>
<organism evidence="8 9">
    <name type="scientific">Aquatica leii</name>
    <dbReference type="NCBI Taxonomy" id="1421715"/>
    <lineage>
        <taxon>Eukaryota</taxon>
        <taxon>Metazoa</taxon>
        <taxon>Ecdysozoa</taxon>
        <taxon>Arthropoda</taxon>
        <taxon>Hexapoda</taxon>
        <taxon>Insecta</taxon>
        <taxon>Pterygota</taxon>
        <taxon>Neoptera</taxon>
        <taxon>Endopterygota</taxon>
        <taxon>Coleoptera</taxon>
        <taxon>Polyphaga</taxon>
        <taxon>Elateriformia</taxon>
        <taxon>Elateroidea</taxon>
        <taxon>Lampyridae</taxon>
        <taxon>Luciolinae</taxon>
        <taxon>Aquatica</taxon>
    </lineage>
</organism>
<dbReference type="CDD" id="cd23992">
    <property type="entry name" value="PBP_GOBP"/>
    <property type="match status" value="1"/>
</dbReference>
<dbReference type="InterPro" id="IPR036728">
    <property type="entry name" value="PBP_GOBP_sf"/>
</dbReference>
<dbReference type="FunFam" id="1.10.238.20:FF:000001">
    <property type="entry name" value="General odorant-binding protein lush"/>
    <property type="match status" value="1"/>
</dbReference>
<dbReference type="GO" id="GO:0007608">
    <property type="term" value="P:sensory perception of smell"/>
    <property type="evidence" value="ECO:0007669"/>
    <property type="project" value="TreeGrafter"/>
</dbReference>
<dbReference type="PANTHER" id="PTHR11857">
    <property type="entry name" value="ODORANT BINDING PROTEIN-RELATED"/>
    <property type="match status" value="1"/>
</dbReference>
<evidence type="ECO:0000256" key="7">
    <source>
        <dbReference type="SAM" id="SignalP"/>
    </source>
</evidence>
<dbReference type="PANTHER" id="PTHR11857:SF43">
    <property type="entry name" value="GEO07291P1-RELATED"/>
    <property type="match status" value="1"/>
</dbReference>
<feature type="chain" id="PRO_5043039894" evidence="7">
    <location>
        <begin position="19"/>
        <end position="133"/>
    </location>
</feature>
<evidence type="ECO:0000256" key="4">
    <source>
        <dbReference type="ARBA" id="ARBA00022729"/>
    </source>
</evidence>
<evidence type="ECO:0000256" key="6">
    <source>
        <dbReference type="ARBA" id="ARBA00056866"/>
    </source>
</evidence>
<protein>
    <submittedName>
        <fullName evidence="8">Uncharacterized protein</fullName>
    </submittedName>
</protein>
<comment type="subcellular location">
    <subcellularLocation>
        <location evidence="1">Secreted</location>
    </subcellularLocation>
</comment>
<accession>A0AAN7SR47</accession>
<comment type="caution">
    <text evidence="8">The sequence shown here is derived from an EMBL/GenBank/DDBJ whole genome shotgun (WGS) entry which is preliminary data.</text>
</comment>
<evidence type="ECO:0000256" key="1">
    <source>
        <dbReference type="ARBA" id="ARBA00004613"/>
    </source>
</evidence>
<dbReference type="SMART" id="SM00708">
    <property type="entry name" value="PhBP"/>
    <property type="match status" value="1"/>
</dbReference>
<dbReference type="GO" id="GO:0005615">
    <property type="term" value="C:extracellular space"/>
    <property type="evidence" value="ECO:0007669"/>
    <property type="project" value="TreeGrafter"/>
</dbReference>
<proteinExistence type="inferred from homology"/>
<dbReference type="Pfam" id="PF01395">
    <property type="entry name" value="PBP_GOBP"/>
    <property type="match status" value="1"/>
</dbReference>
<gene>
    <name evidence="8" type="ORF">RN001_002124</name>
</gene>
<comment type="similarity">
    <text evidence="2">Belongs to the PBP/GOBP family.</text>
</comment>
<evidence type="ECO:0000313" key="8">
    <source>
        <dbReference type="EMBL" id="KAK4885853.1"/>
    </source>
</evidence>
<dbReference type="Proteomes" id="UP001353858">
    <property type="component" value="Unassembled WGS sequence"/>
</dbReference>
<evidence type="ECO:0000256" key="3">
    <source>
        <dbReference type="ARBA" id="ARBA00022525"/>
    </source>
</evidence>
<name>A0AAN7SR47_9COLE</name>
<evidence type="ECO:0000256" key="2">
    <source>
        <dbReference type="ARBA" id="ARBA00008098"/>
    </source>
</evidence>
<comment type="function">
    <text evidence="6">May be a carrier protein for lipids.</text>
</comment>
<keyword evidence="5" id="KW-0325">Glycoprotein</keyword>
<evidence type="ECO:0000313" key="9">
    <source>
        <dbReference type="Proteomes" id="UP001353858"/>
    </source>
</evidence>
<keyword evidence="4 7" id="KW-0732">Signal</keyword>